<evidence type="ECO:0008006" key="4">
    <source>
        <dbReference type="Google" id="ProtNLM"/>
    </source>
</evidence>
<dbReference type="InterPro" id="IPR011990">
    <property type="entry name" value="TPR-like_helical_dom_sf"/>
</dbReference>
<gene>
    <name evidence="2" type="ORF">PM10SUCC1_25350</name>
</gene>
<dbReference type="AlphaFoldDB" id="A0A9W6GNQ0"/>
<dbReference type="SMART" id="SM00028">
    <property type="entry name" value="TPR"/>
    <property type="match status" value="3"/>
</dbReference>
<evidence type="ECO:0000313" key="3">
    <source>
        <dbReference type="Proteomes" id="UP001144471"/>
    </source>
</evidence>
<keyword evidence="1" id="KW-0802">TPR repeat</keyword>
<dbReference type="PROSITE" id="PS51257">
    <property type="entry name" value="PROKAR_LIPOPROTEIN"/>
    <property type="match status" value="1"/>
</dbReference>
<evidence type="ECO:0000313" key="2">
    <source>
        <dbReference type="EMBL" id="GLI57021.1"/>
    </source>
</evidence>
<feature type="repeat" description="TPR" evidence="1">
    <location>
        <begin position="64"/>
        <end position="97"/>
    </location>
</feature>
<dbReference type="SUPFAM" id="SSF48452">
    <property type="entry name" value="TPR-like"/>
    <property type="match status" value="1"/>
</dbReference>
<dbReference type="RefSeq" id="WP_281836455.1">
    <property type="nucleotide sequence ID" value="NZ_BSDY01000012.1"/>
</dbReference>
<proteinExistence type="predicted"/>
<dbReference type="EMBL" id="BSDY01000012">
    <property type="protein sequence ID" value="GLI57021.1"/>
    <property type="molecule type" value="Genomic_DNA"/>
</dbReference>
<name>A0A9W6GNQ0_9FUSO</name>
<dbReference type="Proteomes" id="UP001144471">
    <property type="component" value="Unassembled WGS sequence"/>
</dbReference>
<dbReference type="Pfam" id="PF14559">
    <property type="entry name" value="TPR_19"/>
    <property type="match status" value="1"/>
</dbReference>
<dbReference type="InterPro" id="IPR019734">
    <property type="entry name" value="TPR_rpt"/>
</dbReference>
<sequence length="299" mass="34626">MRKISFILLTLIFITACSNSKPATKNLDKEEYYILRGINLSQEGKFLEALQEYEKAYAKNNKNPITLRELGLVYGELGNFEKAEDFYKRAVTEDDSDQVSYKNLALINYAKGDYEEAKKYLEMVSKDAIDVLTLKLRGFIAAKEGRREEAYPILKEALLVDEYLDLELYTVYSQVMIDERKFMELYQTLEDSYKKYGNDRSYILFYSSMLSERFGENQKAVRVLKKYLAENGGGDLLYMQLAKVALSAGNDTTAKNSIGMVSDRYKYDVKYLELKKEVMNRIGDTEEVERIDKLLKQIS</sequence>
<dbReference type="PROSITE" id="PS50005">
    <property type="entry name" value="TPR"/>
    <property type="match status" value="1"/>
</dbReference>
<reference evidence="2" key="1">
    <citation type="submission" date="2022-12" db="EMBL/GenBank/DDBJ databases">
        <title>Reference genome sequencing for broad-spectrum identification of bacterial and archaeal isolates by mass spectrometry.</title>
        <authorList>
            <person name="Sekiguchi Y."/>
            <person name="Tourlousse D.M."/>
        </authorList>
    </citation>
    <scope>NUCLEOTIDE SEQUENCE</scope>
    <source>
        <strain evidence="2">10succ1</strain>
    </source>
</reference>
<dbReference type="PANTHER" id="PTHR12558:SF13">
    <property type="entry name" value="CELL DIVISION CYCLE PROTEIN 27 HOMOLOG"/>
    <property type="match status" value="1"/>
</dbReference>
<accession>A0A9W6GNQ0</accession>
<evidence type="ECO:0000256" key="1">
    <source>
        <dbReference type="PROSITE-ProRule" id="PRU00339"/>
    </source>
</evidence>
<protein>
    <recommendedName>
        <fullName evidence="4">Tetratricopeptide repeat protein</fullName>
    </recommendedName>
</protein>
<dbReference type="Gene3D" id="1.25.40.10">
    <property type="entry name" value="Tetratricopeptide repeat domain"/>
    <property type="match status" value="2"/>
</dbReference>
<comment type="caution">
    <text evidence="2">The sequence shown here is derived from an EMBL/GenBank/DDBJ whole genome shotgun (WGS) entry which is preliminary data.</text>
</comment>
<dbReference type="PANTHER" id="PTHR12558">
    <property type="entry name" value="CELL DIVISION CYCLE 16,23,27"/>
    <property type="match status" value="1"/>
</dbReference>
<organism evidence="2 3">
    <name type="scientific">Propionigenium maris DSM 9537</name>
    <dbReference type="NCBI Taxonomy" id="1123000"/>
    <lineage>
        <taxon>Bacteria</taxon>
        <taxon>Fusobacteriati</taxon>
        <taxon>Fusobacteriota</taxon>
        <taxon>Fusobacteriia</taxon>
        <taxon>Fusobacteriales</taxon>
        <taxon>Fusobacteriaceae</taxon>
        <taxon>Propionigenium</taxon>
    </lineage>
</organism>
<keyword evidence="3" id="KW-1185">Reference proteome</keyword>